<evidence type="ECO:0000313" key="2">
    <source>
        <dbReference type="Proteomes" id="UP001224644"/>
    </source>
</evidence>
<reference evidence="2" key="1">
    <citation type="journal article" date="2019" name="Int. J. Syst. Evol. Microbiol.">
        <title>The Global Catalogue of Microorganisms (GCM) 10K type strain sequencing project: providing services to taxonomists for standard genome sequencing and annotation.</title>
        <authorList>
            <consortium name="The Broad Institute Genomics Platform"/>
            <consortium name="The Broad Institute Genome Sequencing Center for Infectious Disease"/>
            <person name="Wu L."/>
            <person name="Ma J."/>
        </authorList>
    </citation>
    <scope>NUCLEOTIDE SEQUENCE [LARGE SCALE GENOMIC DNA]</scope>
    <source>
        <strain evidence="2">CECT 7069</strain>
    </source>
</reference>
<comment type="caution">
    <text evidence="1">The sequence shown here is derived from an EMBL/GenBank/DDBJ whole genome shotgun (WGS) entry which is preliminary data.</text>
</comment>
<dbReference type="Pfam" id="PF20293">
    <property type="entry name" value="MC6"/>
    <property type="match status" value="1"/>
</dbReference>
<dbReference type="RefSeq" id="WP_056378839.1">
    <property type="nucleotide sequence ID" value="NZ_BPQD01000014.1"/>
</dbReference>
<proteinExistence type="predicted"/>
<organism evidence="1 2">
    <name type="scientific">Methylobacterium adhaesivum</name>
    <dbReference type="NCBI Taxonomy" id="333297"/>
    <lineage>
        <taxon>Bacteria</taxon>
        <taxon>Pseudomonadati</taxon>
        <taxon>Pseudomonadota</taxon>
        <taxon>Alphaproteobacteria</taxon>
        <taxon>Hyphomicrobiales</taxon>
        <taxon>Methylobacteriaceae</taxon>
        <taxon>Methylobacterium</taxon>
    </lineage>
</organism>
<evidence type="ECO:0000313" key="1">
    <source>
        <dbReference type="EMBL" id="MDN3591656.1"/>
    </source>
</evidence>
<dbReference type="InterPro" id="IPR046897">
    <property type="entry name" value="ABC-3C_MC6"/>
</dbReference>
<sequence>MILPSKHLSQDRALIGVGADILEVLTRPMTVSEAWDGVRKNRASRPDSAVLPFDWFVLAMCLLRALGALDLNDEGLLVRAERKP</sequence>
<protein>
    <submittedName>
        <fullName evidence="1">Uncharacterized protein</fullName>
    </submittedName>
</protein>
<keyword evidence="2" id="KW-1185">Reference proteome</keyword>
<accession>A0ABT8BJQ5</accession>
<dbReference type="EMBL" id="JAUFPX010000012">
    <property type="protein sequence ID" value="MDN3591656.1"/>
    <property type="molecule type" value="Genomic_DNA"/>
</dbReference>
<dbReference type="Proteomes" id="UP001224644">
    <property type="component" value="Unassembled WGS sequence"/>
</dbReference>
<name>A0ABT8BJQ5_9HYPH</name>
<gene>
    <name evidence="1" type="ORF">QWZ12_13705</name>
</gene>